<evidence type="ECO:0000259" key="6">
    <source>
        <dbReference type="Pfam" id="PF25917"/>
    </source>
</evidence>
<comment type="subcellular location">
    <subcellularLocation>
        <location evidence="1">Cell envelope</location>
    </subcellularLocation>
</comment>
<accession>A0ABS2DSA3</accession>
<feature type="chain" id="PRO_5046193350" evidence="4">
    <location>
        <begin position="29"/>
        <end position="367"/>
    </location>
</feature>
<feature type="domain" description="Multidrug resistance protein MdtA-like C-terminal permuted SH3" evidence="7">
    <location>
        <begin position="291"/>
        <end position="346"/>
    </location>
</feature>
<feature type="domain" description="Multidrug resistance protein MdtA-like alpha-helical hairpin" evidence="5">
    <location>
        <begin position="102"/>
        <end position="171"/>
    </location>
</feature>
<feature type="coiled-coil region" evidence="3">
    <location>
        <begin position="102"/>
        <end position="129"/>
    </location>
</feature>
<gene>
    <name evidence="8" type="ORF">H6A60_06545</name>
</gene>
<dbReference type="Gene3D" id="2.40.420.20">
    <property type="match status" value="1"/>
</dbReference>
<dbReference type="Gene3D" id="1.10.287.470">
    <property type="entry name" value="Helix hairpin bin"/>
    <property type="match status" value="1"/>
</dbReference>
<dbReference type="InterPro" id="IPR058625">
    <property type="entry name" value="MdtA-like_BSH"/>
</dbReference>
<dbReference type="Pfam" id="PF25967">
    <property type="entry name" value="RND-MFP_C"/>
    <property type="match status" value="1"/>
</dbReference>
<organism evidence="8 9">
    <name type="scientific">Sutterella massiliensis</name>
    <dbReference type="NCBI Taxonomy" id="1816689"/>
    <lineage>
        <taxon>Bacteria</taxon>
        <taxon>Pseudomonadati</taxon>
        <taxon>Pseudomonadota</taxon>
        <taxon>Betaproteobacteria</taxon>
        <taxon>Burkholderiales</taxon>
        <taxon>Sutterellaceae</taxon>
        <taxon>Sutterella</taxon>
    </lineage>
</organism>
<dbReference type="Gene3D" id="2.40.30.170">
    <property type="match status" value="1"/>
</dbReference>
<dbReference type="PANTHER" id="PTHR30158">
    <property type="entry name" value="ACRA/E-RELATED COMPONENT OF DRUG EFFLUX TRANSPORTER"/>
    <property type="match status" value="1"/>
</dbReference>
<dbReference type="Pfam" id="PF25917">
    <property type="entry name" value="BSH_RND"/>
    <property type="match status" value="1"/>
</dbReference>
<comment type="caution">
    <text evidence="8">The sequence shown here is derived from an EMBL/GenBank/DDBJ whole genome shotgun (WGS) entry which is preliminary data.</text>
</comment>
<dbReference type="Gene3D" id="2.40.50.100">
    <property type="match status" value="1"/>
</dbReference>
<dbReference type="PANTHER" id="PTHR30158:SF24">
    <property type="entry name" value="HLYD FAMILY SECRETION PROTEIN"/>
    <property type="match status" value="1"/>
</dbReference>
<dbReference type="Proteomes" id="UP000715095">
    <property type="component" value="Unassembled WGS sequence"/>
</dbReference>
<evidence type="ECO:0000256" key="2">
    <source>
        <dbReference type="ARBA" id="ARBA00009477"/>
    </source>
</evidence>
<evidence type="ECO:0000313" key="9">
    <source>
        <dbReference type="Proteomes" id="UP000715095"/>
    </source>
</evidence>
<dbReference type="EMBL" id="JACJJC010000008">
    <property type="protein sequence ID" value="MBM6704143.1"/>
    <property type="molecule type" value="Genomic_DNA"/>
</dbReference>
<keyword evidence="3" id="KW-0175">Coiled coil</keyword>
<evidence type="ECO:0000259" key="5">
    <source>
        <dbReference type="Pfam" id="PF25876"/>
    </source>
</evidence>
<keyword evidence="4" id="KW-0732">Signal</keyword>
<reference evidence="8 9" key="1">
    <citation type="journal article" date="2021" name="Sci. Rep.">
        <title>The distribution of antibiotic resistance genes in chicken gut microbiota commensals.</title>
        <authorList>
            <person name="Juricova H."/>
            <person name="Matiasovicova J."/>
            <person name="Kubasova T."/>
            <person name="Cejkova D."/>
            <person name="Rychlik I."/>
        </authorList>
    </citation>
    <scope>NUCLEOTIDE SEQUENCE [LARGE SCALE GENOMIC DNA]</scope>
    <source>
        <strain evidence="8 9">An829</strain>
    </source>
</reference>
<dbReference type="Pfam" id="PF25876">
    <property type="entry name" value="HH_MFP_RND"/>
    <property type="match status" value="1"/>
</dbReference>
<dbReference type="InterPro" id="IPR058624">
    <property type="entry name" value="MdtA-like_HH"/>
</dbReference>
<feature type="signal peptide" evidence="4">
    <location>
        <begin position="1"/>
        <end position="28"/>
    </location>
</feature>
<evidence type="ECO:0000256" key="4">
    <source>
        <dbReference type="SAM" id="SignalP"/>
    </source>
</evidence>
<proteinExistence type="inferred from homology"/>
<dbReference type="NCBIfam" id="TIGR01730">
    <property type="entry name" value="RND_mfp"/>
    <property type="match status" value="1"/>
</dbReference>
<keyword evidence="9" id="KW-1185">Reference proteome</keyword>
<dbReference type="InterPro" id="IPR058627">
    <property type="entry name" value="MdtA-like_C"/>
</dbReference>
<evidence type="ECO:0000259" key="7">
    <source>
        <dbReference type="Pfam" id="PF25967"/>
    </source>
</evidence>
<dbReference type="SUPFAM" id="SSF111369">
    <property type="entry name" value="HlyD-like secretion proteins"/>
    <property type="match status" value="1"/>
</dbReference>
<feature type="domain" description="Multidrug resistance protein MdtA-like barrel-sandwich hybrid" evidence="6">
    <location>
        <begin position="62"/>
        <end position="199"/>
    </location>
</feature>
<comment type="similarity">
    <text evidence="2">Belongs to the membrane fusion protein (MFP) (TC 8.A.1) family.</text>
</comment>
<protein>
    <submittedName>
        <fullName evidence="8">Efflux RND transporter periplasmic adaptor subunit</fullName>
    </submittedName>
</protein>
<evidence type="ECO:0000313" key="8">
    <source>
        <dbReference type="EMBL" id="MBM6704143.1"/>
    </source>
</evidence>
<evidence type="ECO:0000256" key="3">
    <source>
        <dbReference type="SAM" id="Coils"/>
    </source>
</evidence>
<name>A0ABS2DSA3_9BURK</name>
<dbReference type="InterPro" id="IPR006143">
    <property type="entry name" value="RND_pump_MFP"/>
</dbReference>
<evidence type="ECO:0000256" key="1">
    <source>
        <dbReference type="ARBA" id="ARBA00004196"/>
    </source>
</evidence>
<sequence length="367" mass="40009">MMKLLLAAAALSGLIVLNLSGCKSKQNAAPAAEPLPVKTVAVHAADEPRWIEMLGQAEGGAEVEVRAQVSGILKRLNYQEGDFVKAGDVLFEIEDAPFKARLDSARSTRKQYADELAQAERELKRTSTLYKTGAASRKDFDDAQSTRNQKKFQFEQAKADEKDAEISLGWTRVLAPASGYASRASLNPGSLIDASSSLLATITQHDDVRITFAPSDRDLGESKVTLESAVRVFTKNGKEIPAKLDYVAKSLDPSVGTRLMRAALSADHPVIPGEFVTVRLMVDVDKQAYRVPQKAVMQRPDGTYCVYVAADGKARLRTVTVGLWEGTDWIVRSGLKDGDLIITNQLLRLQEGSPIRLSANEAPTEKH</sequence>